<accession>A0A656SL57</accession>
<dbReference type="RefSeq" id="WP_024700464.1">
    <property type="nucleotide sequence ID" value="NZ_CP060091.1"/>
</dbReference>
<dbReference type="InterPro" id="IPR001387">
    <property type="entry name" value="Cro/C1-type_HTH"/>
</dbReference>
<dbReference type="PROSITE" id="PS50943">
    <property type="entry name" value="HTH_CROC1"/>
    <property type="match status" value="1"/>
</dbReference>
<sequence length="60" mass="7107">MTARTNQKLQRNITMLCHYKGFKKKDVFDAVKIPNTKRNLTVDDLDKISQYLKVTILDFF</sequence>
<dbReference type="EMBL" id="DACQKT010000022">
    <property type="protein sequence ID" value="HAS6680006.1"/>
    <property type="molecule type" value="Genomic_DNA"/>
</dbReference>
<protein>
    <submittedName>
        <fullName evidence="1">Uncharacterized protein</fullName>
    </submittedName>
</protein>
<name>A0A656SL57_VIBPH</name>
<proteinExistence type="predicted"/>
<evidence type="ECO:0000313" key="1">
    <source>
        <dbReference type="EMBL" id="HAS6680006.1"/>
    </source>
</evidence>
<reference evidence="1" key="1">
    <citation type="journal article" date="2018" name="Genome Biol.">
        <title>SKESA: strategic k-mer extension for scrupulous assemblies.</title>
        <authorList>
            <person name="Souvorov A."/>
            <person name="Agarwala R."/>
            <person name="Lipman D.J."/>
        </authorList>
    </citation>
    <scope>NUCLEOTIDE SEQUENCE</scope>
    <source>
        <strain evidence="1">1930</strain>
    </source>
</reference>
<dbReference type="AlphaFoldDB" id="A0A656SL57"/>
<reference evidence="1" key="2">
    <citation type="submission" date="2019-12" db="EMBL/GenBank/DDBJ databases">
        <authorList>
            <consortium name="NCBI Pathogen Detection Project"/>
        </authorList>
    </citation>
    <scope>NUCLEOTIDE SEQUENCE</scope>
    <source>
        <strain evidence="1">1930</strain>
    </source>
</reference>
<dbReference type="Proteomes" id="UP000856022">
    <property type="component" value="Unassembled WGS sequence"/>
</dbReference>
<comment type="caution">
    <text evidence="1">The sequence shown here is derived from an EMBL/GenBank/DDBJ whole genome shotgun (WGS) entry which is preliminary data.</text>
</comment>
<gene>
    <name evidence="1" type="ORF">I7278_24815</name>
</gene>
<organism evidence="1">
    <name type="scientific">Vibrio parahaemolyticus</name>
    <dbReference type="NCBI Taxonomy" id="670"/>
    <lineage>
        <taxon>Bacteria</taxon>
        <taxon>Pseudomonadati</taxon>
        <taxon>Pseudomonadota</taxon>
        <taxon>Gammaproteobacteria</taxon>
        <taxon>Vibrionales</taxon>
        <taxon>Vibrionaceae</taxon>
        <taxon>Vibrio</taxon>
    </lineage>
</organism>